<dbReference type="InterPro" id="IPR016181">
    <property type="entry name" value="Acyl_CoA_acyltransferase"/>
</dbReference>
<dbReference type="PROSITE" id="PS51186">
    <property type="entry name" value="GNAT"/>
    <property type="match status" value="1"/>
</dbReference>
<dbReference type="Gene3D" id="3.40.630.30">
    <property type="match status" value="1"/>
</dbReference>
<keyword evidence="3" id="KW-1185">Reference proteome</keyword>
<dbReference type="RefSeq" id="WP_151107657.1">
    <property type="nucleotide sequence ID" value="NZ_WAEM01000004.1"/>
</dbReference>
<evidence type="ECO:0000259" key="1">
    <source>
        <dbReference type="PROSITE" id="PS51186"/>
    </source>
</evidence>
<evidence type="ECO:0000313" key="2">
    <source>
        <dbReference type="EMBL" id="KAB1155838.1"/>
    </source>
</evidence>
<dbReference type="Pfam" id="PF13527">
    <property type="entry name" value="Acetyltransf_9"/>
    <property type="match status" value="1"/>
</dbReference>
<sequence>MTIKTSEVNDISAIVDLLKLSLGESVVEKTANIWNFKHVDNPFGHSQVLVALENEAFIGVRAFMKWNWQLGNHVWTAYRAVDTATHPDFQGKGIFKRLTLKALDDVQENQETFVFNTPNDKSRPGYLKMGWVIVDALPITIVPTIGYFFQNIFKKMIVNTNKIEDKRLQELCEIHNKVLSENNVIFTPKSASYLRWRFENNPMQKYKVVSSNDFYVAMYVKKRRLFKELRIVEVISTNQNLVENEIRSVIVNYAFQNRCWIMTLANKNLFYFRLHGKFGPKFTFKALTKNDSFINKALNIYNWKYSLGDLELF</sequence>
<dbReference type="SUPFAM" id="SSF55729">
    <property type="entry name" value="Acyl-CoA N-acyltransferases (Nat)"/>
    <property type="match status" value="1"/>
</dbReference>
<dbReference type="InterPro" id="IPR000182">
    <property type="entry name" value="GNAT_dom"/>
</dbReference>
<evidence type="ECO:0000313" key="3">
    <source>
        <dbReference type="Proteomes" id="UP000490922"/>
    </source>
</evidence>
<dbReference type="Proteomes" id="UP000490922">
    <property type="component" value="Unassembled WGS sequence"/>
</dbReference>
<dbReference type="EMBL" id="WAEM01000004">
    <property type="protein sequence ID" value="KAB1155838.1"/>
    <property type="molecule type" value="Genomic_DNA"/>
</dbReference>
<reference evidence="2 3" key="1">
    <citation type="submission" date="2019-09" db="EMBL/GenBank/DDBJ databases">
        <title>Flavobacterium sp. nov., isolated from glacier ice.</title>
        <authorList>
            <person name="Liu Q."/>
        </authorList>
    </citation>
    <scope>NUCLEOTIDE SEQUENCE [LARGE SCALE GENOMIC DNA]</scope>
    <source>
        <strain evidence="2 3">NBRC 112527</strain>
    </source>
</reference>
<name>A0A7J5AEH7_9FLAO</name>
<accession>A0A7J5AEH7</accession>
<protein>
    <submittedName>
        <fullName evidence="2">GNAT family N-acetyltransferase</fullName>
    </submittedName>
</protein>
<keyword evidence="2" id="KW-0808">Transferase</keyword>
<dbReference type="GO" id="GO:0016747">
    <property type="term" value="F:acyltransferase activity, transferring groups other than amino-acyl groups"/>
    <property type="evidence" value="ECO:0007669"/>
    <property type="project" value="InterPro"/>
</dbReference>
<dbReference type="OrthoDB" id="5570877at2"/>
<proteinExistence type="predicted"/>
<comment type="caution">
    <text evidence="2">The sequence shown here is derived from an EMBL/GenBank/DDBJ whole genome shotgun (WGS) entry which is preliminary data.</text>
</comment>
<organism evidence="2 3">
    <name type="scientific">Flavobacterium luteum</name>
    <dbReference type="NCBI Taxonomy" id="2026654"/>
    <lineage>
        <taxon>Bacteria</taxon>
        <taxon>Pseudomonadati</taxon>
        <taxon>Bacteroidota</taxon>
        <taxon>Flavobacteriia</taxon>
        <taxon>Flavobacteriales</taxon>
        <taxon>Flavobacteriaceae</taxon>
        <taxon>Flavobacterium</taxon>
    </lineage>
</organism>
<feature type="domain" description="N-acetyltransferase" evidence="1">
    <location>
        <begin position="1"/>
        <end position="152"/>
    </location>
</feature>
<dbReference type="AlphaFoldDB" id="A0A7J5AEH7"/>
<gene>
    <name evidence="2" type="ORF">F6464_09955</name>
</gene>